<evidence type="ECO:0008006" key="4">
    <source>
        <dbReference type="Google" id="ProtNLM"/>
    </source>
</evidence>
<evidence type="ECO:0000313" key="3">
    <source>
        <dbReference type="Proteomes" id="UP000603904"/>
    </source>
</evidence>
<accession>A0ABQ4FT17</accession>
<protein>
    <recommendedName>
        <fullName evidence="4">Polymerase nucleotidyl transferase domain-containing protein</fullName>
    </recommendedName>
</protein>
<evidence type="ECO:0000256" key="1">
    <source>
        <dbReference type="SAM" id="MobiDB-lite"/>
    </source>
</evidence>
<organism evidence="2 3">
    <name type="scientific">Microbispora corallina</name>
    <dbReference type="NCBI Taxonomy" id="83302"/>
    <lineage>
        <taxon>Bacteria</taxon>
        <taxon>Bacillati</taxon>
        <taxon>Actinomycetota</taxon>
        <taxon>Actinomycetes</taxon>
        <taxon>Streptosporangiales</taxon>
        <taxon>Streptosporangiaceae</taxon>
        <taxon>Microbispora</taxon>
    </lineage>
</organism>
<dbReference type="EMBL" id="BOOC01000003">
    <property type="protein sequence ID" value="GIH37959.1"/>
    <property type="molecule type" value="Genomic_DNA"/>
</dbReference>
<gene>
    <name evidence="2" type="ORF">Mco01_09590</name>
</gene>
<dbReference type="Proteomes" id="UP000603904">
    <property type="component" value="Unassembled WGS sequence"/>
</dbReference>
<sequence length="414" mass="44267">MRGLRQHQRLQLTERLTEGGRSPTGPLPRARKQPGRHAPRHPRLLPWRSRPATQSRSRAPGAAVGETGAVKVAQARAVAAGWVAEHAAGTAGFAGAFLSGSAVWLPDEAELPPASDVDVVVVTAGATAPPKLGKVPWNGVLVEVTYLTWDAIGPPDAVLGSYHLAGCFRTDTIVADPTGRLTALRAAVSAEHPRRVWVRRRCRDAELRIADGLGTLSAALPVHDRVTAWLFPTGVTAHVVLTAGLRNPTVRLRYAAARDLLAEYGRLDRYEELLDLLGCAGMTASGAARHLRAMTEVFDAAVPLARTPFPFSSDITAAARPVAVDGGRALVEGGRHREAVFWIAATYARCLKILSADAPAVAAAHRPAFEDLLADLGVARPADLERRARRLLGRLPRLRALAEEIVAANPDVRD</sequence>
<feature type="compositionally biased region" description="Basic residues" evidence="1">
    <location>
        <begin position="29"/>
        <end position="43"/>
    </location>
</feature>
<proteinExistence type="predicted"/>
<evidence type="ECO:0000313" key="2">
    <source>
        <dbReference type="EMBL" id="GIH37959.1"/>
    </source>
</evidence>
<reference evidence="2 3" key="1">
    <citation type="submission" date="2021-01" db="EMBL/GenBank/DDBJ databases">
        <title>Whole genome shotgun sequence of Microbispora corallina NBRC 16416.</title>
        <authorList>
            <person name="Komaki H."/>
            <person name="Tamura T."/>
        </authorList>
    </citation>
    <scope>NUCLEOTIDE SEQUENCE [LARGE SCALE GENOMIC DNA]</scope>
    <source>
        <strain evidence="2 3">NBRC 16416</strain>
    </source>
</reference>
<feature type="region of interest" description="Disordered" evidence="1">
    <location>
        <begin position="1"/>
        <end position="64"/>
    </location>
</feature>
<keyword evidence="3" id="KW-1185">Reference proteome</keyword>
<comment type="caution">
    <text evidence="2">The sequence shown here is derived from an EMBL/GenBank/DDBJ whole genome shotgun (WGS) entry which is preliminary data.</text>
</comment>
<name>A0ABQ4FT17_9ACTN</name>